<reference evidence="2" key="1">
    <citation type="submission" date="2012-01" db="EMBL/GenBank/DDBJ databases">
        <title>The Genome Sequence of Treponema denticola H-22.</title>
        <authorList>
            <consortium name="The Broad Institute Genome Sequencing Platform"/>
            <person name="Earl A."/>
            <person name="Ward D."/>
            <person name="Feldgarden M."/>
            <person name="Gevers D."/>
            <person name="Blanton J.M."/>
            <person name="Fenno C.J."/>
            <person name="Baranova O.V."/>
            <person name="Mathney J."/>
            <person name="Dewhirst F.E."/>
            <person name="Izard J."/>
            <person name="Young S.K."/>
            <person name="Zeng Q."/>
            <person name="Gargeya S."/>
            <person name="Fitzgerald M."/>
            <person name="Haas B."/>
            <person name="Abouelleil A."/>
            <person name="Alvarado L."/>
            <person name="Arachchi H.M."/>
            <person name="Berlin A."/>
            <person name="Chapman S.B."/>
            <person name="Gearin G."/>
            <person name="Goldberg J."/>
            <person name="Griggs A."/>
            <person name="Gujja S."/>
            <person name="Hansen M."/>
            <person name="Heiman D."/>
            <person name="Howarth C."/>
            <person name="Larimer J."/>
            <person name="Lui A."/>
            <person name="MacDonald P.J.P."/>
            <person name="McCowen C."/>
            <person name="Montmayeur A."/>
            <person name="Murphy C."/>
            <person name="Neiman D."/>
            <person name="Pearson M."/>
            <person name="Priest M."/>
            <person name="Roberts A."/>
            <person name="Saif S."/>
            <person name="Shea T."/>
            <person name="Sisk P."/>
            <person name="Stolte C."/>
            <person name="Sykes S."/>
            <person name="Wortman J."/>
            <person name="Nusbaum C."/>
            <person name="Birren B."/>
        </authorList>
    </citation>
    <scope>NUCLEOTIDE SEQUENCE [LARGE SCALE GENOMIC DNA]</scope>
    <source>
        <strain evidence="2">H-22</strain>
    </source>
</reference>
<evidence type="ECO:0000256" key="1">
    <source>
        <dbReference type="SAM" id="Phobius"/>
    </source>
</evidence>
<dbReference type="AlphaFoldDB" id="A0A0E2E391"/>
<keyword evidence="1" id="KW-1133">Transmembrane helix</keyword>
<evidence type="ECO:0000313" key="2">
    <source>
        <dbReference type="EMBL" id="EMB32476.1"/>
    </source>
</evidence>
<feature type="transmembrane region" description="Helical" evidence="1">
    <location>
        <begin position="6"/>
        <end position="24"/>
    </location>
</feature>
<dbReference type="HOGENOM" id="CLU_1204344_0_0_12"/>
<sequence length="230" mass="26716">MKRYYIYGFSFIFFLFVSIVLWSCMCSSKNRLEKCYVKKEHTIKSEYSENQRIYSQVYCEDEFDFKKAGSITGSFILPLSTDFDALCFEVLIPNFFWGSVNYDDKWMANIKLPVNVIFEWKDNNDIKQTAKTTVTQNGDETSCGSIGIQYVPLPRNKKIDYTLIFEAGSFCEGYLCKGLEYGEGAKKIDKTADINEHPENYPSEFWKAKFMIVEIKRKGDIIQSQKPADD</sequence>
<dbReference type="Proteomes" id="UP000011705">
    <property type="component" value="Chromosome"/>
</dbReference>
<accession>A0A0E2E391</accession>
<organism evidence="2">
    <name type="scientific">Treponema denticola H-22</name>
    <dbReference type="NCBI Taxonomy" id="999432"/>
    <lineage>
        <taxon>Bacteria</taxon>
        <taxon>Pseudomonadati</taxon>
        <taxon>Spirochaetota</taxon>
        <taxon>Spirochaetia</taxon>
        <taxon>Spirochaetales</taxon>
        <taxon>Treponemataceae</taxon>
        <taxon>Treponema</taxon>
    </lineage>
</organism>
<proteinExistence type="predicted"/>
<dbReference type="EMBL" id="AGDV01000014">
    <property type="protein sequence ID" value="EMB32476.1"/>
    <property type="molecule type" value="Genomic_DNA"/>
</dbReference>
<keyword evidence="1" id="KW-0472">Membrane</keyword>
<dbReference type="PATRIC" id="fig|999432.5.peg.1765"/>
<comment type="caution">
    <text evidence="2">The sequence shown here is derived from an EMBL/GenBank/DDBJ whole genome shotgun (WGS) entry which is preliminary data.</text>
</comment>
<protein>
    <submittedName>
        <fullName evidence="2">Uncharacterized protein</fullName>
    </submittedName>
</protein>
<keyword evidence="1" id="KW-0812">Transmembrane</keyword>
<name>A0A0E2E391_TREDN</name>
<gene>
    <name evidence="2" type="ORF">HMPREF9726_01700</name>
</gene>
<dbReference type="RefSeq" id="WP_002684866.1">
    <property type="nucleotide sequence ID" value="NZ_CM001795.1"/>
</dbReference>